<keyword evidence="11 12" id="KW-1006">Bacterial flagellum protein export</keyword>
<keyword evidence="14" id="KW-1185">Reference proteome</keyword>
<evidence type="ECO:0000256" key="2">
    <source>
        <dbReference type="ARBA" id="ARBA00010690"/>
    </source>
</evidence>
<dbReference type="InterPro" id="IPR006135">
    <property type="entry name" value="T3SS_substrate_exporter"/>
</dbReference>
<evidence type="ECO:0000256" key="11">
    <source>
        <dbReference type="ARBA" id="ARBA00023225"/>
    </source>
</evidence>
<sequence length="354" mass="40782">MAQGGQEKTEKATPRKLLQARRKGQVAKSSDLNAAVLMLAVVLLFYSIKQQQLSSMYKYFSWYLANFTQYRESQVSLMQLMVSFSIYYIKLMAPVLIVVVIVALLINFMQVGLVFSSESIKPQLKRANPIEGFKRIFTVRSLVELAKNIFKLLVIGGITYNLISGRFNELLLIFYATPAMIFQTVSGFILRILGWGGIVYFAMALLDYLYQRYEFQKSMRMSKQDIKDEYKQTEGDPLLKSKLREMQRKMSLSRIREEMPRATVVVTNPTHFAVALRYSEGDADVPLVTAKGADYLALRMREMAKEYNVPVIEQRELARLLYDRVEVGTEIPYELYQSVAEILAMVYKKKSLYL</sequence>
<dbReference type="STRING" id="485916.Dtox_0703"/>
<evidence type="ECO:0000313" key="13">
    <source>
        <dbReference type="EMBL" id="ACV61617.1"/>
    </source>
</evidence>
<dbReference type="GO" id="GO:0005886">
    <property type="term" value="C:plasma membrane"/>
    <property type="evidence" value="ECO:0007669"/>
    <property type="project" value="UniProtKB-SubCell"/>
</dbReference>
<keyword evidence="4 12" id="KW-0813">Transport</keyword>
<name>C8W1H2_DESAS</name>
<evidence type="ECO:0000256" key="1">
    <source>
        <dbReference type="ARBA" id="ARBA00004651"/>
    </source>
</evidence>
<dbReference type="HOGENOM" id="CLU_041013_1_2_9"/>
<evidence type="ECO:0000256" key="3">
    <source>
        <dbReference type="ARBA" id="ARBA00021622"/>
    </source>
</evidence>
<dbReference type="KEGG" id="dae:Dtox_0703"/>
<keyword evidence="13" id="KW-0969">Cilium</keyword>
<dbReference type="GO" id="GO:0044780">
    <property type="term" value="P:bacterial-type flagellum assembly"/>
    <property type="evidence" value="ECO:0007669"/>
    <property type="project" value="InterPro"/>
</dbReference>
<dbReference type="SUPFAM" id="SSF160544">
    <property type="entry name" value="EscU C-terminal domain-like"/>
    <property type="match status" value="1"/>
</dbReference>
<proteinExistence type="inferred from homology"/>
<feature type="transmembrane region" description="Helical" evidence="12">
    <location>
        <begin position="95"/>
        <end position="116"/>
    </location>
</feature>
<gene>
    <name evidence="12" type="primary">flhB</name>
    <name evidence="13" type="ordered locus">Dtox_0703</name>
</gene>
<feature type="transmembrane region" description="Helical" evidence="12">
    <location>
        <begin position="188"/>
        <end position="210"/>
    </location>
</feature>
<dbReference type="InterPro" id="IPR006136">
    <property type="entry name" value="FlhB"/>
</dbReference>
<evidence type="ECO:0000256" key="7">
    <source>
        <dbReference type="ARBA" id="ARBA00022795"/>
    </source>
</evidence>
<dbReference type="Gene3D" id="3.40.1690.10">
    <property type="entry name" value="secretion proteins EscU"/>
    <property type="match status" value="1"/>
</dbReference>
<accession>C8W1H2</accession>
<comment type="similarity">
    <text evidence="2 12">Belongs to the type III secretion exporter family.</text>
</comment>
<dbReference type="EMBL" id="CP001720">
    <property type="protein sequence ID" value="ACV61617.1"/>
    <property type="molecule type" value="Genomic_DNA"/>
</dbReference>
<evidence type="ECO:0000256" key="6">
    <source>
        <dbReference type="ARBA" id="ARBA00022692"/>
    </source>
</evidence>
<keyword evidence="8 12" id="KW-0653">Protein transport</keyword>
<protein>
    <recommendedName>
        <fullName evidence="3 12">Flagellar biosynthetic protein FlhB</fullName>
    </recommendedName>
</protein>
<comment type="function">
    <text evidence="12">Required for formation of the rod structure in the basal body of the flagellar apparatus. Together with FliI and FliH, may constitute the export apparatus of flagellin.</text>
</comment>
<dbReference type="RefSeq" id="WP_015756335.1">
    <property type="nucleotide sequence ID" value="NC_013216.1"/>
</dbReference>
<keyword evidence="6 12" id="KW-0812">Transmembrane</keyword>
<dbReference type="InterPro" id="IPR029025">
    <property type="entry name" value="T3SS_substrate_exporter_C"/>
</dbReference>
<comment type="subcellular location">
    <subcellularLocation>
        <location evidence="1">Cell membrane</location>
        <topology evidence="1">Multi-pass membrane protein</topology>
    </subcellularLocation>
</comment>
<evidence type="ECO:0000256" key="9">
    <source>
        <dbReference type="ARBA" id="ARBA00022989"/>
    </source>
</evidence>
<keyword evidence="9 12" id="KW-1133">Transmembrane helix</keyword>
<evidence type="ECO:0000256" key="10">
    <source>
        <dbReference type="ARBA" id="ARBA00023136"/>
    </source>
</evidence>
<dbReference type="Proteomes" id="UP000002217">
    <property type="component" value="Chromosome"/>
</dbReference>
<organism evidence="13 14">
    <name type="scientific">Desulfofarcimen acetoxidans (strain ATCC 49208 / DSM 771 / KCTC 5769 / VKM B-1644 / 5575)</name>
    <name type="common">Desulfotomaculum acetoxidans</name>
    <dbReference type="NCBI Taxonomy" id="485916"/>
    <lineage>
        <taxon>Bacteria</taxon>
        <taxon>Bacillati</taxon>
        <taxon>Bacillota</taxon>
        <taxon>Clostridia</taxon>
        <taxon>Eubacteriales</taxon>
        <taxon>Peptococcaceae</taxon>
        <taxon>Desulfofarcimen</taxon>
    </lineage>
</organism>
<feature type="transmembrane region" description="Helical" evidence="12">
    <location>
        <begin position="32"/>
        <end position="49"/>
    </location>
</feature>
<keyword evidence="7 12" id="KW-1005">Bacterial flagellum biogenesis</keyword>
<dbReference type="Pfam" id="PF01312">
    <property type="entry name" value="Bac_export_2"/>
    <property type="match status" value="1"/>
</dbReference>
<evidence type="ECO:0000256" key="12">
    <source>
        <dbReference type="RuleBase" id="RU364091"/>
    </source>
</evidence>
<dbReference type="PANTHER" id="PTHR30531:SF12">
    <property type="entry name" value="FLAGELLAR BIOSYNTHETIC PROTEIN FLHB"/>
    <property type="match status" value="1"/>
</dbReference>
<evidence type="ECO:0000256" key="8">
    <source>
        <dbReference type="ARBA" id="ARBA00022927"/>
    </source>
</evidence>
<dbReference type="AlphaFoldDB" id="C8W1H2"/>
<dbReference type="PRINTS" id="PR00950">
    <property type="entry name" value="TYPE3IMSPROT"/>
</dbReference>
<evidence type="ECO:0000256" key="4">
    <source>
        <dbReference type="ARBA" id="ARBA00022448"/>
    </source>
</evidence>
<dbReference type="GO" id="GO:0009306">
    <property type="term" value="P:protein secretion"/>
    <property type="evidence" value="ECO:0007669"/>
    <property type="project" value="InterPro"/>
</dbReference>
<dbReference type="OrthoDB" id="9807950at2"/>
<keyword evidence="10 12" id="KW-0472">Membrane</keyword>
<keyword evidence="5 12" id="KW-1003">Cell membrane</keyword>
<feature type="transmembrane region" description="Helical" evidence="12">
    <location>
        <begin position="149"/>
        <end position="168"/>
    </location>
</feature>
<keyword evidence="13" id="KW-0966">Cell projection</keyword>
<dbReference type="MEROPS" id="N06.A01"/>
<evidence type="ECO:0000313" key="14">
    <source>
        <dbReference type="Proteomes" id="UP000002217"/>
    </source>
</evidence>
<reference evidence="13 14" key="1">
    <citation type="journal article" date="2009" name="Stand. Genomic Sci.">
        <title>Complete genome sequence of Desulfotomaculum acetoxidans type strain (5575).</title>
        <authorList>
            <person name="Spring S."/>
            <person name="Lapidus A."/>
            <person name="Schroder M."/>
            <person name="Gleim D."/>
            <person name="Sims D."/>
            <person name="Meincke L."/>
            <person name="Glavina Del Rio T."/>
            <person name="Tice H."/>
            <person name="Copeland A."/>
            <person name="Cheng J.F."/>
            <person name="Lucas S."/>
            <person name="Chen F."/>
            <person name="Nolan M."/>
            <person name="Bruce D."/>
            <person name="Goodwin L."/>
            <person name="Pitluck S."/>
            <person name="Ivanova N."/>
            <person name="Mavromatis K."/>
            <person name="Mikhailova N."/>
            <person name="Pati A."/>
            <person name="Chen A."/>
            <person name="Palaniappan K."/>
            <person name="Land M."/>
            <person name="Hauser L."/>
            <person name="Chang Y.J."/>
            <person name="Jeffries C.D."/>
            <person name="Chain P."/>
            <person name="Saunders E."/>
            <person name="Brettin T."/>
            <person name="Detter J.C."/>
            <person name="Goker M."/>
            <person name="Bristow J."/>
            <person name="Eisen J.A."/>
            <person name="Markowitz V."/>
            <person name="Hugenholtz P."/>
            <person name="Kyrpides N.C."/>
            <person name="Klenk H.P."/>
            <person name="Han C."/>
        </authorList>
    </citation>
    <scope>NUCLEOTIDE SEQUENCE [LARGE SCALE GENOMIC DNA]</scope>
    <source>
        <strain evidence="14">ATCC 49208 / DSM 771 / VKM B-1644</strain>
    </source>
</reference>
<dbReference type="NCBIfam" id="TIGR00328">
    <property type="entry name" value="flhB"/>
    <property type="match status" value="1"/>
</dbReference>
<dbReference type="Gene3D" id="6.10.250.2080">
    <property type="match status" value="1"/>
</dbReference>
<dbReference type="PANTHER" id="PTHR30531">
    <property type="entry name" value="FLAGELLAR BIOSYNTHETIC PROTEIN FLHB"/>
    <property type="match status" value="1"/>
</dbReference>
<dbReference type="eggNOG" id="COG1377">
    <property type="taxonomic scope" value="Bacteria"/>
</dbReference>
<keyword evidence="13" id="KW-0282">Flagellum</keyword>
<evidence type="ECO:0000256" key="5">
    <source>
        <dbReference type="ARBA" id="ARBA00022475"/>
    </source>
</evidence>